<sequence length="541" mass="61006">MNNLAVKNGLFPKSLSANAGRSEIGRVKVALAPGKGFLDWLKLTTGKVLAKRQHPVDHIELAKHDKINDCWVLLFGDVYDVTQYLDFHPGGVPELMRAAGRDATSLFNETHAWVNYQSMLKACRVGQFIGDASKLPACLPPTNLKDPNLLGPSSSFSTIFKDNTSELFGTKIIPTENGLKIKNDEWQDLRLENVVVSLESRKIQTAITTSGDELSSEIQVLRILVKHFWKAGMEFEFESSNLLKNQNFEVDAFKSQVEVKFLNVTFEQDFREIFDENKVKVTRSPGVSYHKCEVNAINRLNHNTLVYSLRIPNNIHYGIAMGHHVSVKVRKGNSVLYRPYTPIRAHCGHNDPKRIDLMIKIYPDGVCTPSLEKLKPGDCLEISDPIGNKKFEDWVKYADELYLIAGGTGITPMVDILDLRKEWRGKNYTCALIFNKTQDDTPTGEQAQEFGWILSEWAKNFDGDEQFQILNILSETPLKESESYHTGRVSSELIRNVARIPDCTNSRRKAFICGPDGFMIEAKRALENLGLTADDIHIFQG</sequence>
<keyword evidence="4" id="KW-0560">Oxidoreductase</keyword>
<dbReference type="OrthoDB" id="432299at2759"/>
<dbReference type="Pfam" id="PF00173">
    <property type="entry name" value="Cyt-b5"/>
    <property type="match status" value="1"/>
</dbReference>
<dbReference type="Proteomes" id="UP000494206">
    <property type="component" value="Unassembled WGS sequence"/>
</dbReference>
<dbReference type="InterPro" id="IPR001199">
    <property type="entry name" value="Cyt_B5-like_heme/steroid-bd"/>
</dbReference>
<dbReference type="PANTHER" id="PTHR46237:SF1">
    <property type="entry name" value="CYTOCHROME B5 REDUCTASE 4"/>
    <property type="match status" value="1"/>
</dbReference>
<name>A0A8S1F4K3_9PELO</name>
<dbReference type="GO" id="GO:0005783">
    <property type="term" value="C:endoplasmic reticulum"/>
    <property type="evidence" value="ECO:0007669"/>
    <property type="project" value="TreeGrafter"/>
</dbReference>
<feature type="domain" description="FAD-binding FR-type" evidence="7">
    <location>
        <begin position="287"/>
        <end position="392"/>
    </location>
</feature>
<dbReference type="Gene3D" id="3.10.120.10">
    <property type="entry name" value="Cytochrome b5-like heme/steroid binding domain"/>
    <property type="match status" value="1"/>
</dbReference>
<dbReference type="Gene3D" id="2.40.30.10">
    <property type="entry name" value="Translation factors"/>
    <property type="match status" value="1"/>
</dbReference>
<accession>A0A8S1F4K3</accession>
<keyword evidence="9" id="KW-1185">Reference proteome</keyword>
<dbReference type="InterPro" id="IPR001433">
    <property type="entry name" value="OxRdtase_FAD/NAD-bd"/>
</dbReference>
<dbReference type="PANTHER" id="PTHR46237">
    <property type="entry name" value="CYTOCHROME B5 REDUCTASE 4 FAMILY MEMBER"/>
    <property type="match status" value="1"/>
</dbReference>
<dbReference type="InterPro" id="IPR018506">
    <property type="entry name" value="Cyt_B5_heme-BS"/>
</dbReference>
<dbReference type="FunFam" id="3.10.120.10:FF:000001">
    <property type="entry name" value="Cytochrome b5 reductase 4"/>
    <property type="match status" value="1"/>
</dbReference>
<evidence type="ECO:0000259" key="7">
    <source>
        <dbReference type="PROSITE" id="PS51384"/>
    </source>
</evidence>
<dbReference type="SUPFAM" id="SSF63380">
    <property type="entry name" value="Riboflavin synthase domain-like"/>
    <property type="match status" value="1"/>
</dbReference>
<dbReference type="InterPro" id="IPR008333">
    <property type="entry name" value="Cbr1-like_FAD-bd_dom"/>
</dbReference>
<dbReference type="PROSITE" id="PS50255">
    <property type="entry name" value="CYTOCHROME_B5_2"/>
    <property type="match status" value="1"/>
</dbReference>
<evidence type="ECO:0000256" key="1">
    <source>
        <dbReference type="ARBA" id="ARBA00006105"/>
    </source>
</evidence>
<keyword evidence="3" id="KW-0479">Metal-binding</keyword>
<evidence type="ECO:0000313" key="8">
    <source>
        <dbReference type="EMBL" id="CAB3407757.1"/>
    </source>
</evidence>
<dbReference type="SUPFAM" id="SSF52343">
    <property type="entry name" value="Ferredoxin reductase-like, C-terminal NADP-linked domain"/>
    <property type="match status" value="1"/>
</dbReference>
<dbReference type="AlphaFoldDB" id="A0A8S1F4K3"/>
<evidence type="ECO:0008006" key="10">
    <source>
        <dbReference type="Google" id="ProtNLM"/>
    </source>
</evidence>
<dbReference type="InterPro" id="IPR036400">
    <property type="entry name" value="Cyt_B5-like_heme/steroid_sf"/>
</dbReference>
<dbReference type="CDD" id="cd06183">
    <property type="entry name" value="cyt_b5_reduct_like"/>
    <property type="match status" value="1"/>
</dbReference>
<keyword evidence="2" id="KW-0349">Heme</keyword>
<evidence type="ECO:0000313" key="9">
    <source>
        <dbReference type="Proteomes" id="UP000494206"/>
    </source>
</evidence>
<evidence type="ECO:0000259" key="6">
    <source>
        <dbReference type="PROSITE" id="PS50255"/>
    </source>
</evidence>
<dbReference type="EMBL" id="CADEPM010000006">
    <property type="protein sequence ID" value="CAB3407757.1"/>
    <property type="molecule type" value="Genomic_DNA"/>
</dbReference>
<dbReference type="InterPro" id="IPR039261">
    <property type="entry name" value="FNR_nucleotide-bd"/>
</dbReference>
<dbReference type="Gene3D" id="3.40.50.80">
    <property type="entry name" value="Nucleotide-binding domain of ferredoxin-NADP reductase (FNR) module"/>
    <property type="match status" value="1"/>
</dbReference>
<feature type="domain" description="Cytochrome b5 heme-binding" evidence="6">
    <location>
        <begin position="53"/>
        <end position="129"/>
    </location>
</feature>
<dbReference type="SMART" id="SM01117">
    <property type="entry name" value="Cyt-b5"/>
    <property type="match status" value="1"/>
</dbReference>
<reference evidence="8 9" key="1">
    <citation type="submission" date="2020-04" db="EMBL/GenBank/DDBJ databases">
        <authorList>
            <person name="Laetsch R D."/>
            <person name="Stevens L."/>
            <person name="Kumar S."/>
            <person name="Blaxter L. M."/>
        </authorList>
    </citation>
    <scope>NUCLEOTIDE SEQUENCE [LARGE SCALE GENOMIC DNA]</scope>
</reference>
<dbReference type="Pfam" id="PF00175">
    <property type="entry name" value="NAD_binding_1"/>
    <property type="match status" value="1"/>
</dbReference>
<keyword evidence="5" id="KW-0408">Iron</keyword>
<comment type="caution">
    <text evidence="8">The sequence shown here is derived from an EMBL/GenBank/DDBJ whole genome shotgun (WGS) entry which is preliminary data.</text>
</comment>
<evidence type="ECO:0000256" key="5">
    <source>
        <dbReference type="ARBA" id="ARBA00023004"/>
    </source>
</evidence>
<dbReference type="GO" id="GO:0020037">
    <property type="term" value="F:heme binding"/>
    <property type="evidence" value="ECO:0007669"/>
    <property type="project" value="InterPro"/>
</dbReference>
<protein>
    <recommendedName>
        <fullName evidence="10">Cytochrome-b5 reductase</fullName>
    </recommendedName>
</protein>
<dbReference type="SUPFAM" id="SSF55856">
    <property type="entry name" value="Cytochrome b5-like heme/steroid binding domain"/>
    <property type="match status" value="1"/>
</dbReference>
<dbReference type="GO" id="GO:0006801">
    <property type="term" value="P:superoxide metabolic process"/>
    <property type="evidence" value="ECO:0007669"/>
    <property type="project" value="TreeGrafter"/>
</dbReference>
<dbReference type="PRINTS" id="PR00363">
    <property type="entry name" value="CYTOCHROMEB5"/>
</dbReference>
<dbReference type="PRINTS" id="PR00406">
    <property type="entry name" value="CYTB5RDTASE"/>
</dbReference>
<gene>
    <name evidence="8" type="ORF">CBOVIS_LOCUS9633</name>
</gene>
<evidence type="ECO:0000256" key="2">
    <source>
        <dbReference type="ARBA" id="ARBA00022617"/>
    </source>
</evidence>
<dbReference type="GO" id="GO:0004128">
    <property type="term" value="F:cytochrome-b5 reductase activity, acting on NAD(P)H"/>
    <property type="evidence" value="ECO:0007669"/>
    <property type="project" value="TreeGrafter"/>
</dbReference>
<dbReference type="Pfam" id="PF00970">
    <property type="entry name" value="FAD_binding_6"/>
    <property type="match status" value="1"/>
</dbReference>
<dbReference type="InterPro" id="IPR017927">
    <property type="entry name" value="FAD-bd_FR_type"/>
</dbReference>
<organism evidence="8 9">
    <name type="scientific">Caenorhabditis bovis</name>
    <dbReference type="NCBI Taxonomy" id="2654633"/>
    <lineage>
        <taxon>Eukaryota</taxon>
        <taxon>Metazoa</taxon>
        <taxon>Ecdysozoa</taxon>
        <taxon>Nematoda</taxon>
        <taxon>Chromadorea</taxon>
        <taxon>Rhabditida</taxon>
        <taxon>Rhabditina</taxon>
        <taxon>Rhabditomorpha</taxon>
        <taxon>Rhabditoidea</taxon>
        <taxon>Rhabditidae</taxon>
        <taxon>Peloderinae</taxon>
        <taxon>Caenorhabditis</taxon>
    </lineage>
</organism>
<comment type="similarity">
    <text evidence="1">Belongs to the flavoprotein pyridine nucleotide cytochrome reductase family.</text>
</comment>
<dbReference type="PROSITE" id="PS00191">
    <property type="entry name" value="CYTOCHROME_B5_1"/>
    <property type="match status" value="1"/>
</dbReference>
<evidence type="ECO:0000256" key="3">
    <source>
        <dbReference type="ARBA" id="ARBA00022723"/>
    </source>
</evidence>
<dbReference type="InterPro" id="IPR017938">
    <property type="entry name" value="Riboflavin_synthase-like_b-brl"/>
</dbReference>
<dbReference type="InterPro" id="IPR051872">
    <property type="entry name" value="Cytochrome_b5/Flavoprotein_Rdt"/>
</dbReference>
<dbReference type="PROSITE" id="PS51384">
    <property type="entry name" value="FAD_FR"/>
    <property type="match status" value="1"/>
</dbReference>
<proteinExistence type="inferred from homology"/>
<evidence type="ECO:0000256" key="4">
    <source>
        <dbReference type="ARBA" id="ARBA00023002"/>
    </source>
</evidence>
<dbReference type="GO" id="GO:0046872">
    <property type="term" value="F:metal ion binding"/>
    <property type="evidence" value="ECO:0007669"/>
    <property type="project" value="UniProtKB-KW"/>
</dbReference>